<evidence type="ECO:0000256" key="3">
    <source>
        <dbReference type="ARBA" id="ARBA00022741"/>
    </source>
</evidence>
<evidence type="ECO:0000313" key="9">
    <source>
        <dbReference type="Proteomes" id="UP000001880"/>
    </source>
</evidence>
<dbReference type="InterPro" id="IPR008271">
    <property type="entry name" value="Ser/Thr_kinase_AS"/>
</dbReference>
<dbReference type="InterPro" id="IPR017441">
    <property type="entry name" value="Protein_kinase_ATP_BS"/>
</dbReference>
<dbReference type="STRING" id="502025.Hoch_4054"/>
<evidence type="ECO:0000256" key="1">
    <source>
        <dbReference type="ARBA" id="ARBA00008171"/>
    </source>
</evidence>
<dbReference type="SUPFAM" id="SSF52540">
    <property type="entry name" value="P-loop containing nucleoside triphosphate hydrolases"/>
    <property type="match status" value="1"/>
</dbReference>
<dbReference type="InterPro" id="IPR027417">
    <property type="entry name" value="P-loop_NTPase"/>
</dbReference>
<dbReference type="PROSITE" id="PS50011">
    <property type="entry name" value="PROTEIN_KINASE_DOM"/>
    <property type="match status" value="1"/>
</dbReference>
<dbReference type="KEGG" id="hoh:Hoch_4054"/>
<keyword evidence="3 5" id="KW-0547">Nucleotide-binding</keyword>
<dbReference type="eggNOG" id="COG3899">
    <property type="taxonomic scope" value="Bacteria"/>
</dbReference>
<dbReference type="PROSITE" id="PS00107">
    <property type="entry name" value="PROTEIN_KINASE_ATP"/>
    <property type="match status" value="1"/>
</dbReference>
<dbReference type="GO" id="GO:0004016">
    <property type="term" value="F:adenylate cyclase activity"/>
    <property type="evidence" value="ECO:0007669"/>
    <property type="project" value="TreeGrafter"/>
</dbReference>
<dbReference type="Gene3D" id="1.10.510.10">
    <property type="entry name" value="Transferase(Phosphotransferase) domain 1"/>
    <property type="match status" value="1"/>
</dbReference>
<evidence type="ECO:0000256" key="2">
    <source>
        <dbReference type="ARBA" id="ARBA00022527"/>
    </source>
</evidence>
<dbReference type="HOGENOM" id="CLU_006367_0_0_7"/>
<dbReference type="Pfam" id="PF13191">
    <property type="entry name" value="AAA_16"/>
    <property type="match status" value="1"/>
</dbReference>
<keyword evidence="4 5" id="KW-0067">ATP-binding</keyword>
<feature type="region of interest" description="Disordered" evidence="6">
    <location>
        <begin position="108"/>
        <end position="142"/>
    </location>
</feature>
<feature type="domain" description="Protein kinase" evidence="7">
    <location>
        <begin position="16"/>
        <end position="339"/>
    </location>
</feature>
<dbReference type="InterPro" id="IPR041664">
    <property type="entry name" value="AAA_16"/>
</dbReference>
<dbReference type="InterPro" id="IPR001245">
    <property type="entry name" value="Ser-Thr/Tyr_kinase_cat_dom"/>
</dbReference>
<keyword evidence="2 8" id="KW-0723">Serine/threonine-protein kinase</keyword>
<dbReference type="Gene3D" id="3.30.200.20">
    <property type="entry name" value="Phosphorylase Kinase, domain 1"/>
    <property type="match status" value="1"/>
</dbReference>
<dbReference type="RefSeq" id="WP_012829151.1">
    <property type="nucleotide sequence ID" value="NC_013440.1"/>
</dbReference>
<organism evidence="8 9">
    <name type="scientific">Haliangium ochraceum (strain DSM 14365 / JCM 11303 / SMP-2)</name>
    <dbReference type="NCBI Taxonomy" id="502025"/>
    <lineage>
        <taxon>Bacteria</taxon>
        <taxon>Pseudomonadati</taxon>
        <taxon>Myxococcota</taxon>
        <taxon>Polyangia</taxon>
        <taxon>Haliangiales</taxon>
        <taxon>Kofleriaceae</taxon>
        <taxon>Haliangium</taxon>
    </lineage>
</organism>
<dbReference type="GO" id="GO:0005737">
    <property type="term" value="C:cytoplasm"/>
    <property type="evidence" value="ECO:0007669"/>
    <property type="project" value="TreeGrafter"/>
</dbReference>
<proteinExistence type="inferred from homology"/>
<evidence type="ECO:0000256" key="4">
    <source>
        <dbReference type="ARBA" id="ARBA00022840"/>
    </source>
</evidence>
<dbReference type="GO" id="GO:0005524">
    <property type="term" value="F:ATP binding"/>
    <property type="evidence" value="ECO:0007669"/>
    <property type="project" value="UniProtKB-UniRule"/>
</dbReference>
<evidence type="ECO:0000259" key="7">
    <source>
        <dbReference type="PROSITE" id="PS50011"/>
    </source>
</evidence>
<keyword evidence="8" id="KW-0808">Transferase</keyword>
<feature type="region of interest" description="Disordered" evidence="6">
    <location>
        <begin position="1364"/>
        <end position="1400"/>
    </location>
</feature>
<name>D0LJH9_HALO1</name>
<dbReference type="Proteomes" id="UP000001880">
    <property type="component" value="Chromosome"/>
</dbReference>
<dbReference type="SUPFAM" id="SSF56112">
    <property type="entry name" value="Protein kinase-like (PK-like)"/>
    <property type="match status" value="1"/>
</dbReference>
<dbReference type="PANTHER" id="PTHR16305:SF28">
    <property type="entry name" value="GUANYLATE CYCLASE DOMAIN-CONTAINING PROTEIN"/>
    <property type="match status" value="1"/>
</dbReference>
<evidence type="ECO:0000256" key="6">
    <source>
        <dbReference type="SAM" id="MobiDB-lite"/>
    </source>
</evidence>
<dbReference type="PROSITE" id="PS00108">
    <property type="entry name" value="PROTEIN_KINASE_ST"/>
    <property type="match status" value="1"/>
</dbReference>
<dbReference type="eggNOG" id="COG0457">
    <property type="taxonomic scope" value="Bacteria"/>
</dbReference>
<gene>
    <name evidence="8" type="ordered locus">Hoch_4054</name>
</gene>
<dbReference type="InterPro" id="IPR011990">
    <property type="entry name" value="TPR-like_helical_dom_sf"/>
</dbReference>
<dbReference type="GO" id="GO:0004674">
    <property type="term" value="F:protein serine/threonine kinase activity"/>
    <property type="evidence" value="ECO:0007669"/>
    <property type="project" value="UniProtKB-KW"/>
</dbReference>
<dbReference type="EMBL" id="CP001804">
    <property type="protein sequence ID" value="ACY16553.1"/>
    <property type="molecule type" value="Genomic_DNA"/>
</dbReference>
<dbReference type="OrthoDB" id="9801841at2"/>
<dbReference type="eggNOG" id="COG0515">
    <property type="taxonomic scope" value="Bacteria"/>
</dbReference>
<keyword evidence="8" id="KW-0418">Kinase</keyword>
<dbReference type="SUPFAM" id="SSF48452">
    <property type="entry name" value="TPR-like"/>
    <property type="match status" value="1"/>
</dbReference>
<dbReference type="Gene3D" id="1.25.40.10">
    <property type="entry name" value="Tetratricopeptide repeat domain"/>
    <property type="match status" value="1"/>
</dbReference>
<dbReference type="Pfam" id="PF07714">
    <property type="entry name" value="PK_Tyr_Ser-Thr"/>
    <property type="match status" value="1"/>
</dbReference>
<dbReference type="SMART" id="SM00220">
    <property type="entry name" value="S_TKc"/>
    <property type="match status" value="1"/>
</dbReference>
<evidence type="ECO:0000313" key="8">
    <source>
        <dbReference type="EMBL" id="ACY16553.1"/>
    </source>
</evidence>
<dbReference type="InterPro" id="IPR011009">
    <property type="entry name" value="Kinase-like_dom_sf"/>
</dbReference>
<evidence type="ECO:0000256" key="5">
    <source>
        <dbReference type="PROSITE-ProRule" id="PRU10141"/>
    </source>
</evidence>
<dbReference type="CDD" id="cd14014">
    <property type="entry name" value="STKc_PknB_like"/>
    <property type="match status" value="1"/>
</dbReference>
<accession>D0LJH9</accession>
<keyword evidence="9" id="KW-1185">Reference proteome</keyword>
<reference evidence="8 9" key="1">
    <citation type="journal article" date="2010" name="Stand. Genomic Sci.">
        <title>Complete genome sequence of Haliangium ochraceum type strain (SMP-2).</title>
        <authorList>
            <consortium name="US DOE Joint Genome Institute (JGI-PGF)"/>
            <person name="Ivanova N."/>
            <person name="Daum C."/>
            <person name="Lang E."/>
            <person name="Abt B."/>
            <person name="Kopitz M."/>
            <person name="Saunders E."/>
            <person name="Lapidus A."/>
            <person name="Lucas S."/>
            <person name="Glavina Del Rio T."/>
            <person name="Nolan M."/>
            <person name="Tice H."/>
            <person name="Copeland A."/>
            <person name="Cheng J.F."/>
            <person name="Chen F."/>
            <person name="Bruce D."/>
            <person name="Goodwin L."/>
            <person name="Pitluck S."/>
            <person name="Mavromatis K."/>
            <person name="Pati A."/>
            <person name="Mikhailova N."/>
            <person name="Chen A."/>
            <person name="Palaniappan K."/>
            <person name="Land M."/>
            <person name="Hauser L."/>
            <person name="Chang Y.J."/>
            <person name="Jeffries C.D."/>
            <person name="Detter J.C."/>
            <person name="Brettin T."/>
            <person name="Rohde M."/>
            <person name="Goker M."/>
            <person name="Bristow J."/>
            <person name="Markowitz V."/>
            <person name="Eisen J.A."/>
            <person name="Hugenholtz P."/>
            <person name="Kyrpides N.C."/>
            <person name="Klenk H.P."/>
        </authorList>
    </citation>
    <scope>NUCLEOTIDE SEQUENCE [LARGE SCALE GENOMIC DNA]</scope>
    <source>
        <strain evidence="9">DSM 14365 / CIP 107738 / JCM 11303 / AJ 13395 / SMP-2</strain>
    </source>
</reference>
<sequence length="1400" mass="149460">MSIRPLTKGTEITPRFVVERAVGKGGMGLVYRARDRRVGGLVAVKVLTKKGEEALDRFVQEAAVLAEIQHPGVVRYIDHGRADSGDAYLAMEWLEGMDLSRFLARSADGSSPARPLPAESARVAQGSGERLLPPAMPPTGEATALTDAAPVRAERMPRPSGVPGAIPRRQLSLEDTLLLGRRLSGAVAELHRRDLVHRDIKPSNLFLPGGDIAQLKLIDLGAVWRIVPTSSLEHERMVGTPHYMAPEQARLRGAITPATDVWAIGCVLYFGLTGRKPFKGSDPVAIMARILVDDPEPVSALRPDAPDALVALIAECMRRDPAERPRDAMHLSALLEQIIADQEAGPGAVAGDGPDAGETLLGAGVIPAHLLARRPAQLTSSERRAVCMALADAGHGLGQEALDWTASASGCELATLADGTLLLTAPGAGIPMDQAARLARAALSLRAAQPGLRVALATGSSDGRAVAGAAVADAARRLRSLASGCVHADARTAALLASGFELAADAEGALVQRDRPAAGARTLLGKTTPLVGRMSEMNTLLTCLSECRRERRARAMLVTGAAGLGKSRLRESFEQTIAAELSAGSVRVIRARGDLASAGSPFLLLAPALRAAAGIVDGEPLREARRKLQALVAEVVRTPKRRQRVTLFLGELAGVPFPDGTLDALDAARSDPILMGQLMQAAWELWLDGLTAQGPVVLLLEDLHWGDAPSVRLVDAALERLSDRPLMVLAMARPEVHAAFPRLWSQRACAELSLGPLAPEAAAQLVRAVLGDQVADDALAGIVERADGNAFFLEELIRGAASSDERGALPENVLAMVQARLHSLGADARRILRAASVFGQNFWDGGVAALSGRGGVFRLEEWLEDLVARELIVRQSRTRIPGETEYRFRHALVHEAVYGMLTAQDRQLGHALAGAWLARVGERDSRILAEHMLRSDAPAKALPHLLRAAEQAMEGNDFQGVLRLCARAIGAGAEGERRGRLHALQAAASFWLGDHLGSRHFGSEAAQRLVPGSGVWFGAVGTAMVSSSRLGDAASVDALAAAVLDAPVAATEVSQQLTSLCRIAFQLLFNGHYERADRLLDRIVLLTARDEQLDALTQAQIYHLQSLRRALDGDVGGTLRRLSKAVDAFERAGDLRNVALERSSLAWWWGELGYLSHAIELCESNLRFCQQQNSRQAITFAQLNLGVLLGRTPQGGGRARSLLGSAIDACRAVGDTRLEGWAYVNLACVAHSVGEFQAAAHASTRASALLESSPSLHAWALAVRSRACLACGDVTQARTTAERATAMAKRIRLIHGRSLPHLVLAQALQADADPEGAARAIVRAAEELAERAAYLDREAWRERYLDRPEHRQIRKLAREWAGWSGLDDSPKAGEAGDAGDTVADMPRAFDPADADRDTDA</sequence>
<dbReference type="InterPro" id="IPR000719">
    <property type="entry name" value="Prot_kinase_dom"/>
</dbReference>
<protein>
    <submittedName>
        <fullName evidence="8">Serine/threonine protein kinase</fullName>
    </submittedName>
</protein>
<feature type="binding site" evidence="5">
    <location>
        <position position="45"/>
    </location>
    <ligand>
        <name>ATP</name>
        <dbReference type="ChEBI" id="CHEBI:30616"/>
    </ligand>
</feature>
<dbReference type="PANTHER" id="PTHR16305">
    <property type="entry name" value="TESTICULAR SOLUBLE ADENYLYL CYCLASE"/>
    <property type="match status" value="1"/>
</dbReference>
<comment type="similarity">
    <text evidence="1">Belongs to the protein kinase superfamily. TKL Ser/Thr protein kinase family. ROCO subfamily.</text>
</comment>